<evidence type="ECO:0000313" key="4">
    <source>
        <dbReference type="Proteomes" id="UP000807025"/>
    </source>
</evidence>
<gene>
    <name evidence="3" type="ORF">BDN71DRAFT_602812</name>
</gene>
<protein>
    <recommendedName>
        <fullName evidence="5">Transmembrane protein</fullName>
    </recommendedName>
</protein>
<name>A0A9P5ZHP2_PLEER</name>
<keyword evidence="2" id="KW-0812">Transmembrane</keyword>
<feature type="transmembrane region" description="Helical" evidence="2">
    <location>
        <begin position="39"/>
        <end position="63"/>
    </location>
</feature>
<proteinExistence type="predicted"/>
<comment type="caution">
    <text evidence="3">The sequence shown here is derived from an EMBL/GenBank/DDBJ whole genome shotgun (WGS) entry which is preliminary data.</text>
</comment>
<reference evidence="3" key="1">
    <citation type="submission" date="2020-11" db="EMBL/GenBank/DDBJ databases">
        <authorList>
            <consortium name="DOE Joint Genome Institute"/>
            <person name="Ahrendt S."/>
            <person name="Riley R."/>
            <person name="Andreopoulos W."/>
            <person name="Labutti K."/>
            <person name="Pangilinan J."/>
            <person name="Ruiz-Duenas F.J."/>
            <person name="Barrasa J.M."/>
            <person name="Sanchez-Garcia M."/>
            <person name="Camarero S."/>
            <person name="Miyauchi S."/>
            <person name="Serrano A."/>
            <person name="Linde D."/>
            <person name="Babiker R."/>
            <person name="Drula E."/>
            <person name="Ayuso-Fernandez I."/>
            <person name="Pacheco R."/>
            <person name="Padilla G."/>
            <person name="Ferreira P."/>
            <person name="Barriuso J."/>
            <person name="Kellner H."/>
            <person name="Castanera R."/>
            <person name="Alfaro M."/>
            <person name="Ramirez L."/>
            <person name="Pisabarro A.G."/>
            <person name="Kuo A."/>
            <person name="Tritt A."/>
            <person name="Lipzen A."/>
            <person name="He G."/>
            <person name="Yan M."/>
            <person name="Ng V."/>
            <person name="Cullen D."/>
            <person name="Martin F."/>
            <person name="Rosso M.-N."/>
            <person name="Henrissat B."/>
            <person name="Hibbett D."/>
            <person name="Martinez A.T."/>
            <person name="Grigoriev I.V."/>
        </authorList>
    </citation>
    <scope>NUCLEOTIDE SEQUENCE</scope>
    <source>
        <strain evidence="3">ATCC 90797</strain>
    </source>
</reference>
<dbReference type="Proteomes" id="UP000807025">
    <property type="component" value="Unassembled WGS sequence"/>
</dbReference>
<feature type="region of interest" description="Disordered" evidence="1">
    <location>
        <begin position="1"/>
        <end position="23"/>
    </location>
</feature>
<dbReference type="AlphaFoldDB" id="A0A9P5ZHP2"/>
<sequence length="66" mass="7681">MLQLAPNPKRPPQKFLLQRDQPPCSPRPHFGTLRRVDPFISVASFACFHVLLALFHHWCILLLHLN</sequence>
<keyword evidence="4" id="KW-1185">Reference proteome</keyword>
<evidence type="ECO:0000256" key="2">
    <source>
        <dbReference type="SAM" id="Phobius"/>
    </source>
</evidence>
<evidence type="ECO:0000313" key="3">
    <source>
        <dbReference type="EMBL" id="KAF9487646.1"/>
    </source>
</evidence>
<evidence type="ECO:0000256" key="1">
    <source>
        <dbReference type="SAM" id="MobiDB-lite"/>
    </source>
</evidence>
<keyword evidence="2" id="KW-1133">Transmembrane helix</keyword>
<evidence type="ECO:0008006" key="5">
    <source>
        <dbReference type="Google" id="ProtNLM"/>
    </source>
</evidence>
<accession>A0A9P5ZHP2</accession>
<organism evidence="3 4">
    <name type="scientific">Pleurotus eryngii</name>
    <name type="common">Boletus of the steppes</name>
    <dbReference type="NCBI Taxonomy" id="5323"/>
    <lineage>
        <taxon>Eukaryota</taxon>
        <taxon>Fungi</taxon>
        <taxon>Dikarya</taxon>
        <taxon>Basidiomycota</taxon>
        <taxon>Agaricomycotina</taxon>
        <taxon>Agaricomycetes</taxon>
        <taxon>Agaricomycetidae</taxon>
        <taxon>Agaricales</taxon>
        <taxon>Pleurotineae</taxon>
        <taxon>Pleurotaceae</taxon>
        <taxon>Pleurotus</taxon>
    </lineage>
</organism>
<dbReference type="EMBL" id="MU154759">
    <property type="protein sequence ID" value="KAF9487646.1"/>
    <property type="molecule type" value="Genomic_DNA"/>
</dbReference>
<keyword evidence="2" id="KW-0472">Membrane</keyword>